<dbReference type="OrthoDB" id="92990at2759"/>
<proteinExistence type="predicted"/>
<sequence length="72" mass="7518">MLPQLADQHALHSTDAICSFSSSRMLKAEELSKVTNTAASSSGFNPQSYIWHPLRSGGAMALLPGGADSATV</sequence>
<dbReference type="EMBL" id="NBNE01002539">
    <property type="protein sequence ID" value="OWZ10157.1"/>
    <property type="molecule type" value="Genomic_DNA"/>
</dbReference>
<dbReference type="AlphaFoldDB" id="A0A225VZD4"/>
<dbReference type="Proteomes" id="UP000198211">
    <property type="component" value="Unassembled WGS sequence"/>
</dbReference>
<accession>A0A225VZD4</accession>
<keyword evidence="2" id="KW-1185">Reference proteome</keyword>
<reference evidence="2" key="1">
    <citation type="submission" date="2017-03" db="EMBL/GenBank/DDBJ databases">
        <title>Phytopthora megakarya and P. palmivora, two closely related causual agents of cacao black pod achieved similar genome size and gene model numbers by different mechanisms.</title>
        <authorList>
            <person name="Ali S."/>
            <person name="Shao J."/>
            <person name="Larry D.J."/>
            <person name="Kronmiller B."/>
            <person name="Shen D."/>
            <person name="Strem M.D."/>
            <person name="Melnick R.L."/>
            <person name="Guiltinan M.J."/>
            <person name="Tyler B.M."/>
            <person name="Meinhardt L.W."/>
            <person name="Bailey B.A."/>
        </authorList>
    </citation>
    <scope>NUCLEOTIDE SEQUENCE [LARGE SCALE GENOMIC DNA]</scope>
    <source>
        <strain evidence="2">zdho120</strain>
    </source>
</reference>
<evidence type="ECO:0000313" key="1">
    <source>
        <dbReference type="EMBL" id="OWZ10157.1"/>
    </source>
</evidence>
<dbReference type="STRING" id="4795.A0A225VZD4"/>
<gene>
    <name evidence="1" type="ORF">PHMEG_00017034</name>
</gene>
<protein>
    <submittedName>
        <fullName evidence="1">Uncharacterized protein</fullName>
    </submittedName>
</protein>
<name>A0A225VZD4_9STRA</name>
<comment type="caution">
    <text evidence="1">The sequence shown here is derived from an EMBL/GenBank/DDBJ whole genome shotgun (WGS) entry which is preliminary data.</text>
</comment>
<evidence type="ECO:0000313" key="2">
    <source>
        <dbReference type="Proteomes" id="UP000198211"/>
    </source>
</evidence>
<organism evidence="1 2">
    <name type="scientific">Phytophthora megakarya</name>
    <dbReference type="NCBI Taxonomy" id="4795"/>
    <lineage>
        <taxon>Eukaryota</taxon>
        <taxon>Sar</taxon>
        <taxon>Stramenopiles</taxon>
        <taxon>Oomycota</taxon>
        <taxon>Peronosporomycetes</taxon>
        <taxon>Peronosporales</taxon>
        <taxon>Peronosporaceae</taxon>
        <taxon>Phytophthora</taxon>
    </lineage>
</organism>